<evidence type="ECO:0000313" key="3">
    <source>
        <dbReference type="EMBL" id="RDW68634.1"/>
    </source>
</evidence>
<dbReference type="Gene3D" id="1.25.40.10">
    <property type="entry name" value="Tetratricopeptide repeat domain"/>
    <property type="match status" value="1"/>
</dbReference>
<dbReference type="SUPFAM" id="SSF82199">
    <property type="entry name" value="SET domain"/>
    <property type="match status" value="1"/>
</dbReference>
<gene>
    <name evidence="3" type="ORF">BP5796_09291</name>
</gene>
<dbReference type="CDD" id="cd20071">
    <property type="entry name" value="SET_SMYD"/>
    <property type="match status" value="1"/>
</dbReference>
<evidence type="ECO:0000259" key="2">
    <source>
        <dbReference type="PROSITE" id="PS50280"/>
    </source>
</evidence>
<comment type="caution">
    <text evidence="3">The sequence shown here is derived from an EMBL/GenBank/DDBJ whole genome shotgun (WGS) entry which is preliminary data.</text>
</comment>
<dbReference type="Proteomes" id="UP000256328">
    <property type="component" value="Unassembled WGS sequence"/>
</dbReference>
<dbReference type="InterPro" id="IPR001214">
    <property type="entry name" value="SET_dom"/>
</dbReference>
<feature type="region of interest" description="Disordered" evidence="1">
    <location>
        <begin position="154"/>
        <end position="174"/>
    </location>
</feature>
<dbReference type="Gene3D" id="2.170.270.10">
    <property type="entry name" value="SET domain"/>
    <property type="match status" value="1"/>
</dbReference>
<dbReference type="SMART" id="SM00317">
    <property type="entry name" value="SET"/>
    <property type="match status" value="1"/>
</dbReference>
<reference evidence="3 4" key="1">
    <citation type="journal article" date="2018" name="IMA Fungus">
        <title>IMA Genome-F 9: Draft genome sequence of Annulohypoxylon stygium, Aspergillus mulundensis, Berkeleyomyces basicola (syn. Thielaviopsis basicola), Ceratocystis smalleyi, two Cercospora beticola strains, Coleophoma cylindrospora, Fusarium fracticaudum, Phialophora cf. hyalina, and Morchella septimelata.</title>
        <authorList>
            <person name="Wingfield B.D."/>
            <person name="Bills G.F."/>
            <person name="Dong Y."/>
            <person name="Huang W."/>
            <person name="Nel W.J."/>
            <person name="Swalarsk-Parry B.S."/>
            <person name="Vaghefi N."/>
            <person name="Wilken P.M."/>
            <person name="An Z."/>
            <person name="de Beer Z.W."/>
            <person name="De Vos L."/>
            <person name="Chen L."/>
            <person name="Duong T.A."/>
            <person name="Gao Y."/>
            <person name="Hammerbacher A."/>
            <person name="Kikkert J.R."/>
            <person name="Li Y."/>
            <person name="Li H."/>
            <person name="Li K."/>
            <person name="Li Q."/>
            <person name="Liu X."/>
            <person name="Ma X."/>
            <person name="Naidoo K."/>
            <person name="Pethybridge S.J."/>
            <person name="Sun J."/>
            <person name="Steenkamp E.T."/>
            <person name="van der Nest M.A."/>
            <person name="van Wyk S."/>
            <person name="Wingfield M.J."/>
            <person name="Xiong C."/>
            <person name="Yue Q."/>
            <person name="Zhang X."/>
        </authorList>
    </citation>
    <scope>NUCLEOTIDE SEQUENCE [LARGE SCALE GENOMIC DNA]</scope>
    <source>
        <strain evidence="3 4">BP5796</strain>
    </source>
</reference>
<dbReference type="EMBL" id="PDLN01000013">
    <property type="protein sequence ID" value="RDW68634.1"/>
    <property type="molecule type" value="Genomic_DNA"/>
</dbReference>
<dbReference type="InterPro" id="IPR053185">
    <property type="entry name" value="SET_domain_protein"/>
</dbReference>
<dbReference type="Pfam" id="PF00856">
    <property type="entry name" value="SET"/>
    <property type="match status" value="1"/>
</dbReference>
<protein>
    <recommendedName>
        <fullName evidence="2">SET domain-containing protein</fullName>
    </recommendedName>
</protein>
<dbReference type="PANTHER" id="PTHR47332">
    <property type="entry name" value="SET DOMAIN-CONTAINING PROTEIN 5"/>
    <property type="match status" value="1"/>
</dbReference>
<keyword evidence="4" id="KW-1185">Reference proteome</keyword>
<feature type="domain" description="SET" evidence="2">
    <location>
        <begin position="179"/>
        <end position="324"/>
    </location>
</feature>
<sequence length="501" mass="56777">MGVDCGFDIYPPLERTRANQEQYELFLREVLDTYRPRDGDGTKQGGGDSVVRVNAESAESYIEFEVGEHPHLPRRCEHFLRFSSKISGRSLAESYIRGVYTIAKQRLGDRVYFWHEMHESDPHIGHFGCYNWGEIHAARKKIGKYEQEAEEWEREETKMQDEVQQGDDGTDKMADVPASRDGLYTIKPITGKGLGFVATSKISKGTRILLEVPLFKMPGSAEDIGSAEITVLREVRSLTKDQQRAFFGLQNSKGRKYNPVLGIVITNMLPLGESNDGGLFLEASRINHSCQPNAQHTWNDDLSHLTVHVLRDIEADCEITISYISGVSPGFVERQRHLMNAFSFTCICELCSLPLLARASSDYRLDQIRSIDEDATDPSQVLERPAKSLSQVHRLFELLEEEGVCDIRLARACFNAFQIAATVGDKARAKVFAEKAYVARKVLSGDDNPRTIAFKHFAQQPVDYPLYGKRYSCWDDSWEAPRGLFGEELESWLWNTDGWSK</sequence>
<dbReference type="InterPro" id="IPR046341">
    <property type="entry name" value="SET_dom_sf"/>
</dbReference>
<dbReference type="PANTHER" id="PTHR47332:SF4">
    <property type="entry name" value="SET DOMAIN-CONTAINING PROTEIN 5"/>
    <property type="match status" value="1"/>
</dbReference>
<evidence type="ECO:0000313" key="4">
    <source>
        <dbReference type="Proteomes" id="UP000256328"/>
    </source>
</evidence>
<dbReference type="InterPro" id="IPR011990">
    <property type="entry name" value="TPR-like_helical_dom_sf"/>
</dbReference>
<dbReference type="AlphaFoldDB" id="A0A3D8R491"/>
<name>A0A3D8R491_9HELO</name>
<organism evidence="3 4">
    <name type="scientific">Coleophoma crateriformis</name>
    <dbReference type="NCBI Taxonomy" id="565419"/>
    <lineage>
        <taxon>Eukaryota</taxon>
        <taxon>Fungi</taxon>
        <taxon>Dikarya</taxon>
        <taxon>Ascomycota</taxon>
        <taxon>Pezizomycotina</taxon>
        <taxon>Leotiomycetes</taxon>
        <taxon>Helotiales</taxon>
        <taxon>Dermateaceae</taxon>
        <taxon>Coleophoma</taxon>
    </lineage>
</organism>
<evidence type="ECO:0000256" key="1">
    <source>
        <dbReference type="SAM" id="MobiDB-lite"/>
    </source>
</evidence>
<dbReference type="OrthoDB" id="5297013at2759"/>
<dbReference type="PROSITE" id="PS50280">
    <property type="entry name" value="SET"/>
    <property type="match status" value="1"/>
</dbReference>
<accession>A0A3D8R491</accession>
<proteinExistence type="predicted"/>